<sequence length="435" mass="48316">MSVTDAVSVFAEGTFEEQILELVNYLALSLPEDQRPNYVQPFQDVLTTQEGQKPIEKDEERRRKALTLVLGEVKGLGEGSERVFLFTEIEGFFNLLLSHFLTLLPLDAPETKEQLATLLQTVASADAPSSIKYRILSNIFNATPRKSGLRLPVHRALIELASANDELDHLAVSVSEVEKWLSEWDVSVDEKTSFLKTLFDVYTKSGDLDTSYLYQLSYVRSIPPSSPSAESAAGELIATALRSPTTFDFDPLFRLDAVVAAKNHELFPLLQIFLNDGLSQYQDWESGHADVISKYNLDKTQLERKIRLLSLATLGFQNVGRDLPYSAVASAIQVEESQVERWVIDAIRAGLITSKISQTTRTLHIIRATARAFERDQWEALEKRLVAWKTGLSSVLEVVVAAKKRNVPEAPAATPVTVTPTGIEASTPQPQETVA</sequence>
<dbReference type="Pfam" id="PF18005">
    <property type="entry name" value="eIF3m_C_helix"/>
    <property type="match status" value="1"/>
</dbReference>
<evidence type="ECO:0000259" key="7">
    <source>
        <dbReference type="PROSITE" id="PS50250"/>
    </source>
</evidence>
<feature type="region of interest" description="Disordered" evidence="6">
    <location>
        <begin position="412"/>
        <end position="435"/>
    </location>
</feature>
<evidence type="ECO:0000256" key="6">
    <source>
        <dbReference type="SAM" id="MobiDB-lite"/>
    </source>
</evidence>
<proteinExistence type="inferred from homology"/>
<dbReference type="InterPro" id="IPR027528">
    <property type="entry name" value="eIF3m"/>
</dbReference>
<dbReference type="PANTHER" id="PTHR15350">
    <property type="entry name" value="COP9 SIGNALOSOME COMPLEX SUBUNIT 7/DENDRITIC CELL PROTEIN GA17"/>
    <property type="match status" value="1"/>
</dbReference>
<evidence type="ECO:0000256" key="4">
    <source>
        <dbReference type="ARBA" id="ARBA00022917"/>
    </source>
</evidence>
<keyword evidence="9" id="KW-1185">Reference proteome</keyword>
<dbReference type="PANTHER" id="PTHR15350:SF2">
    <property type="entry name" value="EUKARYOTIC TRANSLATION INITIATION FACTOR 3 SUBUNIT M"/>
    <property type="match status" value="1"/>
</dbReference>
<evidence type="ECO:0000256" key="3">
    <source>
        <dbReference type="ARBA" id="ARBA00022540"/>
    </source>
</evidence>
<gene>
    <name evidence="8" type="ORF">GFSPODELE1_LOCUS3126</name>
</gene>
<dbReference type="Proteomes" id="UP001497453">
    <property type="component" value="Chromosome 2"/>
</dbReference>
<name>A0ABP1CXL9_9APHY</name>
<organism evidence="8 9">
    <name type="scientific">Somion occarium</name>
    <dbReference type="NCBI Taxonomy" id="3059160"/>
    <lineage>
        <taxon>Eukaryota</taxon>
        <taxon>Fungi</taxon>
        <taxon>Dikarya</taxon>
        <taxon>Basidiomycota</taxon>
        <taxon>Agaricomycotina</taxon>
        <taxon>Agaricomycetes</taxon>
        <taxon>Polyporales</taxon>
        <taxon>Cerrenaceae</taxon>
        <taxon>Somion</taxon>
    </lineage>
</organism>
<keyword evidence="4 5" id="KW-0648">Protein biosynthesis</keyword>
<dbReference type="Pfam" id="PF01399">
    <property type="entry name" value="PCI"/>
    <property type="match status" value="1"/>
</dbReference>
<evidence type="ECO:0000313" key="8">
    <source>
        <dbReference type="EMBL" id="CAL1700390.1"/>
    </source>
</evidence>
<comment type="subunit">
    <text evidence="5">Component of the eukaryotic translation initiation factor 3 (eIF-3) complex.</text>
</comment>
<keyword evidence="3 5" id="KW-0396">Initiation factor</keyword>
<dbReference type="InterPro" id="IPR045237">
    <property type="entry name" value="COPS7/eIF3m"/>
</dbReference>
<dbReference type="InterPro" id="IPR000717">
    <property type="entry name" value="PCI_dom"/>
</dbReference>
<protein>
    <recommendedName>
        <fullName evidence="5">Eukaryotic translation initiation factor 3 subunit M</fullName>
        <shortName evidence="5">eIF3m</shortName>
    </recommendedName>
</protein>
<keyword evidence="2 5" id="KW-0963">Cytoplasm</keyword>
<feature type="compositionally biased region" description="Low complexity" evidence="6">
    <location>
        <begin position="412"/>
        <end position="421"/>
    </location>
</feature>
<evidence type="ECO:0000313" key="9">
    <source>
        <dbReference type="Proteomes" id="UP001497453"/>
    </source>
</evidence>
<dbReference type="EMBL" id="OZ037945">
    <property type="protein sequence ID" value="CAL1700390.1"/>
    <property type="molecule type" value="Genomic_DNA"/>
</dbReference>
<accession>A0ABP1CXL9</accession>
<dbReference type="HAMAP" id="MF_03012">
    <property type="entry name" value="eIF3m"/>
    <property type="match status" value="1"/>
</dbReference>
<feature type="domain" description="PCI" evidence="7">
    <location>
        <begin position="207"/>
        <end position="370"/>
    </location>
</feature>
<dbReference type="SMART" id="SM00088">
    <property type="entry name" value="PINT"/>
    <property type="match status" value="1"/>
</dbReference>
<evidence type="ECO:0000256" key="2">
    <source>
        <dbReference type="ARBA" id="ARBA00022490"/>
    </source>
</evidence>
<comment type="similarity">
    <text evidence="1">Belongs to the CSN7/EIF3M family. CSN7 subfamily.</text>
</comment>
<comment type="subcellular location">
    <subcellularLocation>
        <location evidence="5">Cytoplasm</location>
    </subcellularLocation>
</comment>
<dbReference type="InterPro" id="IPR040750">
    <property type="entry name" value="eIF3m_C_helix"/>
</dbReference>
<evidence type="ECO:0000256" key="5">
    <source>
        <dbReference type="HAMAP-Rule" id="MF_03012"/>
    </source>
</evidence>
<evidence type="ECO:0000256" key="1">
    <source>
        <dbReference type="ARBA" id="ARBA00008482"/>
    </source>
</evidence>
<reference evidence="9" key="1">
    <citation type="submission" date="2024-04" db="EMBL/GenBank/DDBJ databases">
        <authorList>
            <person name="Shaw F."/>
            <person name="Minotto A."/>
        </authorList>
    </citation>
    <scope>NUCLEOTIDE SEQUENCE [LARGE SCALE GENOMIC DNA]</scope>
</reference>
<feature type="compositionally biased region" description="Polar residues" evidence="6">
    <location>
        <begin position="424"/>
        <end position="435"/>
    </location>
</feature>
<comment type="similarity">
    <text evidence="5">Belongs to the eIF-3 subunit M family.</text>
</comment>
<dbReference type="PROSITE" id="PS50250">
    <property type="entry name" value="PCI"/>
    <property type="match status" value="1"/>
</dbReference>
<comment type="function">
    <text evidence="5">Component of the eukaryotic translation initiation factor 3 (eIF-3) complex, which is involved in protein synthesis of a specialized repertoire of mRNAs and, together with other initiation factors, stimulates binding of mRNA and methionyl-tRNAi to the 40S ribosome. The eIF-3 complex specifically targets and initiates translation of a subset of mRNAs involved in cell proliferation.</text>
</comment>